<sequence length="224" mass="25371">MTTKDDWKSFEELFEQHAGLSFEKQINFSEVIGSEPWQFDMGTGSISFGENLSFSVQIIGSLSFNDNSWMWGWANTKSGIPEHLLQKSNALKKLGEEKQIKELIEAHYSVDPNFEHKIGMIACGVFNANSYYCANYGQGTLVVIIDDKSIPKINMDNIERVMTSFPEFITTMDINHKSAFKNYLLDRGFQIKVEASKIEGLKNAKTITADFDTLDRLKNLNGTL</sequence>
<dbReference type="EMBL" id="VFWZ01000002">
    <property type="protein sequence ID" value="TPN88077.1"/>
    <property type="molecule type" value="Genomic_DNA"/>
</dbReference>
<name>A0A504JAY0_9FLAO</name>
<accession>A0A504JAY0</accession>
<dbReference type="AlphaFoldDB" id="A0A504JAY0"/>
<dbReference type="Pfam" id="PF21813">
    <property type="entry name" value="DUF6882"/>
    <property type="match status" value="1"/>
</dbReference>
<proteinExistence type="predicted"/>
<dbReference type="InterPro" id="IPR049249">
    <property type="entry name" value="DUF6882"/>
</dbReference>
<keyword evidence="2" id="KW-1185">Reference proteome</keyword>
<protein>
    <submittedName>
        <fullName evidence="1">Uncharacterized protein</fullName>
    </submittedName>
</protein>
<evidence type="ECO:0000313" key="1">
    <source>
        <dbReference type="EMBL" id="TPN88077.1"/>
    </source>
</evidence>
<dbReference type="Proteomes" id="UP000315540">
    <property type="component" value="Unassembled WGS sequence"/>
</dbReference>
<evidence type="ECO:0000313" key="2">
    <source>
        <dbReference type="Proteomes" id="UP000315540"/>
    </source>
</evidence>
<organism evidence="1 2">
    <name type="scientific">Aquimarina algicola</name>
    <dbReference type="NCBI Taxonomy" id="2589995"/>
    <lineage>
        <taxon>Bacteria</taxon>
        <taxon>Pseudomonadati</taxon>
        <taxon>Bacteroidota</taxon>
        <taxon>Flavobacteriia</taxon>
        <taxon>Flavobacteriales</taxon>
        <taxon>Flavobacteriaceae</taxon>
        <taxon>Aquimarina</taxon>
    </lineage>
</organism>
<gene>
    <name evidence="1" type="ORF">FHK87_07155</name>
</gene>
<reference evidence="1 2" key="1">
    <citation type="submission" date="2019-06" db="EMBL/GenBank/DDBJ databases">
        <authorList>
            <person name="Meng X."/>
        </authorList>
    </citation>
    <scope>NUCLEOTIDE SEQUENCE [LARGE SCALE GENOMIC DNA]</scope>
    <source>
        <strain evidence="1 2">M625</strain>
    </source>
</reference>
<dbReference type="OrthoDB" id="7859927at2"/>
<comment type="caution">
    <text evidence="1">The sequence shown here is derived from an EMBL/GenBank/DDBJ whole genome shotgun (WGS) entry which is preliminary data.</text>
</comment>